<dbReference type="Proteomes" id="UP001218231">
    <property type="component" value="Chromosome"/>
</dbReference>
<accession>A0ABY7U0S2</accession>
<dbReference type="SUPFAM" id="SSF141571">
    <property type="entry name" value="Pentapeptide repeat-like"/>
    <property type="match status" value="1"/>
</dbReference>
<dbReference type="Pfam" id="PF00805">
    <property type="entry name" value="Pentapeptide"/>
    <property type="match status" value="1"/>
</dbReference>
<dbReference type="RefSeq" id="WP_273619191.1">
    <property type="nucleotide sequence ID" value="NZ_CP117417.1"/>
</dbReference>
<organism evidence="1 2">
    <name type="scientific">Novosphingobium humi</name>
    <dbReference type="NCBI Taxonomy" id="2282397"/>
    <lineage>
        <taxon>Bacteria</taxon>
        <taxon>Pseudomonadati</taxon>
        <taxon>Pseudomonadota</taxon>
        <taxon>Alphaproteobacteria</taxon>
        <taxon>Sphingomonadales</taxon>
        <taxon>Sphingomonadaceae</taxon>
        <taxon>Novosphingobium</taxon>
    </lineage>
</organism>
<keyword evidence="2" id="KW-1185">Reference proteome</keyword>
<dbReference type="InterPro" id="IPR001646">
    <property type="entry name" value="5peptide_repeat"/>
</dbReference>
<reference evidence="1 2" key="1">
    <citation type="submission" date="2023-02" db="EMBL/GenBank/DDBJ databases">
        <title>Genome sequence of Novosphingobium humi KACC 19094.</title>
        <authorList>
            <person name="Kim S."/>
            <person name="Heo J."/>
            <person name="Kwon S.-W."/>
        </authorList>
    </citation>
    <scope>NUCLEOTIDE SEQUENCE [LARGE SCALE GENOMIC DNA]</scope>
    <source>
        <strain evidence="1 2">KACC 19094</strain>
    </source>
</reference>
<dbReference type="Gene3D" id="2.160.20.80">
    <property type="entry name" value="E3 ubiquitin-protein ligase SopA"/>
    <property type="match status" value="1"/>
</dbReference>
<evidence type="ECO:0000313" key="1">
    <source>
        <dbReference type="EMBL" id="WCT78891.1"/>
    </source>
</evidence>
<dbReference type="Gene3D" id="3.40.50.300">
    <property type="entry name" value="P-loop containing nucleotide triphosphate hydrolases"/>
    <property type="match status" value="1"/>
</dbReference>
<dbReference type="InterPro" id="IPR027417">
    <property type="entry name" value="P-loop_NTPase"/>
</dbReference>
<protein>
    <submittedName>
        <fullName evidence="1">Pentapeptide repeat-containing protein</fullName>
    </submittedName>
</protein>
<gene>
    <name evidence="1" type="ORF">PQ457_08015</name>
</gene>
<dbReference type="SUPFAM" id="SSF52540">
    <property type="entry name" value="P-loop containing nucleoside triphosphate hydrolases"/>
    <property type="match status" value="1"/>
</dbReference>
<evidence type="ECO:0000313" key="2">
    <source>
        <dbReference type="Proteomes" id="UP001218231"/>
    </source>
</evidence>
<dbReference type="EMBL" id="CP117417">
    <property type="protein sequence ID" value="WCT78891.1"/>
    <property type="molecule type" value="Genomic_DNA"/>
</dbReference>
<sequence length="923" mass="103205">MSDEMAESETHLSISLPVDFGIEADWKELLIGATTAVSEYFVKGHPDGLSSGINALIKFSTSFKAKPSPGYLCWALTITATAWSLDQSEIFNESEKQEIVDVFGKIIRSSKEEIDQTDIEVPLEFFDRPSILPLYKKISLEVISAINENGNYEIDSIRHKINSSFTLAIFSILTARPDYYKPLISALEVPLSSAASLQRSWGLYRSKLIYDFQVKPIFGQEDDKISLQQLYVPLRGAWNEEGLSFEHARPYHVNEPYNVVMIDEELDQWVKSQNVNDWLRLIGGGPGSGKSTTLKSLASRMAMFDGIRPLFVPLQNIGIAGDLRDSVNKYFTEGSDSPFNQPPLSRSSIEDGAPLLLIFDGLDELAAPGEAAKDVVGTFAARLNSLVPALIGTSNRKIRVVVSGRMPAFQSAKRYLPVEPSAALETCGFLPLSHDDKLASKDQRIQWWTQYATVKGEALEVPEAFSNDRLEGITNEPLLCYLLALSGFANQQWELAADNRNRIYHSLMESIYQRGWGDGAIKRLGPGRTLSKNNFIKLMETIALAAWLGGDTRVASEEKFEEAIRITDAEEAWSSFTNDNGQDVTNLAMNFYLKSNDRNQRGFEFTHKSFGEYLASRALLSVATEVSENVSRRMENAMRDWIGATRTGKPSEEMLTFLRDEMRLCLSQTGDTGIAIARKIKAAFQIMISKVSRDGFPVIPSSETWRNLEMEQGNAECALWMVSNSCVSALNEGKEDKEFLILDWSDEGDLSRIISRLLQLADCDIILKCLSYLDASGQLLQGFRGNSSDFSYSLLKKSIFSGVILGESSFFGADLSECRFYQCRLGYVDFSNAHLDSLKIHVTTLNMVTFKEATGLPIYVSPMTFMSAIGMDDNFHEQICIMESQEDEVKRIHSLISRNAEYILESRCVTHSEFAGDYPFVDP</sequence>
<name>A0ABY7U0S2_9SPHN</name>
<proteinExistence type="predicted"/>